<gene>
    <name evidence="1" type="ORF">MCC93_09770</name>
    <name evidence="2" type="ORF">MON37_01935</name>
</gene>
<dbReference type="Proteomes" id="UP000031390">
    <property type="component" value="Unassembled WGS sequence"/>
</dbReference>
<evidence type="ECO:0000313" key="1">
    <source>
        <dbReference type="EMBL" id="KIC09162.1"/>
    </source>
</evidence>
<evidence type="ECO:0000313" key="2">
    <source>
        <dbReference type="EMBL" id="UNV87729.1"/>
    </source>
</evidence>
<dbReference type="EMBL" id="JUFZ01000039">
    <property type="protein sequence ID" value="KIC09162.1"/>
    <property type="molecule type" value="Genomic_DNA"/>
</dbReference>
<evidence type="ECO:0000313" key="3">
    <source>
        <dbReference type="Proteomes" id="UP000031390"/>
    </source>
</evidence>
<dbReference type="RefSeq" id="WP_039406715.1">
    <property type="nucleotide sequence ID" value="NZ_CP094242.1"/>
</dbReference>
<accession>A0A0C1H4P6</accession>
<protein>
    <submittedName>
        <fullName evidence="1">Uncharacterized protein</fullName>
    </submittedName>
</protein>
<sequence>MITLKKDRNLVYIKNWSDLEEMAGFRREINPEETKLKEIIGQYSGEHGKVICGLKNCHTQHQNGYIVVSTDGHITNIGKDCGEKYFGVDFKTMSSKLTQDIKDYTNREELHTFNLNNLNEWCETRLKIAKNINRYISQLRDGKGIPETVRKKISKMSRDRTYQITIERELTEKEKAIYENIGRTEIKYIEENIATVSGIEAMYDQNNLKLLITDTLKKFIENFPIDKIDLLSSKDLAYWAKEVKEIPNLKNKIDTAIKFCVNFLTFENLLPFEKIIEKQEEVAEWHNFLNSLKTLPSVKID</sequence>
<proteinExistence type="predicted"/>
<organism evidence="1 3">
    <name type="scientific">Morococcus cerebrosus</name>
    <dbReference type="NCBI Taxonomy" id="1056807"/>
    <lineage>
        <taxon>Bacteria</taxon>
        <taxon>Pseudomonadati</taxon>
        <taxon>Pseudomonadota</taxon>
        <taxon>Betaproteobacteria</taxon>
        <taxon>Neisseriales</taxon>
        <taxon>Neisseriaceae</taxon>
        <taxon>Morococcus</taxon>
    </lineage>
</organism>
<reference evidence="2 4" key="2">
    <citation type="submission" date="2022-03" db="EMBL/GenBank/DDBJ databases">
        <title>Genome sequencing of Morococcus cerebrosus.</title>
        <authorList>
            <person name="Baek M.-G."/>
            <person name="Yi H."/>
        </authorList>
    </citation>
    <scope>NUCLEOTIDE SEQUENCE [LARGE SCALE GENOMIC DNA]</scope>
    <source>
        <strain evidence="2 4">CIP 81.93</strain>
    </source>
</reference>
<reference evidence="1 3" key="1">
    <citation type="submission" date="2014-12" db="EMBL/GenBank/DDBJ databases">
        <title>Genome sequence of Morococcus cerebrosus.</title>
        <authorList>
            <person name="Shin S.-K."/>
            <person name="Yi H."/>
        </authorList>
    </citation>
    <scope>NUCLEOTIDE SEQUENCE [LARGE SCALE GENOMIC DNA]</scope>
    <source>
        <strain evidence="1 3">CIP 81.93</strain>
    </source>
</reference>
<dbReference type="Proteomes" id="UP000829504">
    <property type="component" value="Chromosome"/>
</dbReference>
<keyword evidence="4" id="KW-1185">Reference proteome</keyword>
<evidence type="ECO:0000313" key="4">
    <source>
        <dbReference type="Proteomes" id="UP000829504"/>
    </source>
</evidence>
<dbReference type="PATRIC" id="fig|1056807.3.peg.943"/>
<dbReference type="EMBL" id="CP094242">
    <property type="protein sequence ID" value="UNV87729.1"/>
    <property type="molecule type" value="Genomic_DNA"/>
</dbReference>
<dbReference type="AlphaFoldDB" id="A0A0C1H4P6"/>
<name>A0A0C1H4P6_9NEIS</name>